<organism evidence="2 3">
    <name type="scientific">Streptomyces minutiscleroticus</name>
    <dbReference type="NCBI Taxonomy" id="68238"/>
    <lineage>
        <taxon>Bacteria</taxon>
        <taxon>Bacillati</taxon>
        <taxon>Actinomycetota</taxon>
        <taxon>Actinomycetes</taxon>
        <taxon>Kitasatosporales</taxon>
        <taxon>Streptomycetaceae</taxon>
        <taxon>Streptomyces</taxon>
    </lineage>
</organism>
<reference evidence="2" key="2">
    <citation type="submission" date="2020-09" db="EMBL/GenBank/DDBJ databases">
        <authorList>
            <person name="Sun Q."/>
            <person name="Ohkuma M."/>
        </authorList>
    </citation>
    <scope>NUCLEOTIDE SEQUENCE</scope>
    <source>
        <strain evidence="2">JCM 4790</strain>
    </source>
</reference>
<sequence length="116" mass="12412">MASAPGASAAGSAASDEPWPPGNCPQGSFCVWPNWATIPDPAPTEPPSVVTNQDWTGKAPALTYYNYTSRNADLGYLYTLPDGSQRPNTFCVPAHQGNIFYLPVEVTKVTFRDSAC</sequence>
<protein>
    <recommendedName>
        <fullName evidence="4">Peptidase inhibitor family I36</fullName>
    </recommendedName>
</protein>
<dbReference type="AlphaFoldDB" id="A0A918P0B2"/>
<evidence type="ECO:0000313" key="2">
    <source>
        <dbReference type="EMBL" id="GGY10749.1"/>
    </source>
</evidence>
<keyword evidence="3" id="KW-1185">Reference proteome</keyword>
<comment type="caution">
    <text evidence="2">The sequence shown here is derived from an EMBL/GenBank/DDBJ whole genome shotgun (WGS) entry which is preliminary data.</text>
</comment>
<dbReference type="EMBL" id="BMVU01000074">
    <property type="protein sequence ID" value="GGY10749.1"/>
    <property type="molecule type" value="Genomic_DNA"/>
</dbReference>
<gene>
    <name evidence="2" type="ORF">GCM10010358_74100</name>
</gene>
<dbReference type="Proteomes" id="UP000619244">
    <property type="component" value="Unassembled WGS sequence"/>
</dbReference>
<feature type="region of interest" description="Disordered" evidence="1">
    <location>
        <begin position="1"/>
        <end position="25"/>
    </location>
</feature>
<feature type="compositionally biased region" description="Low complexity" evidence="1">
    <location>
        <begin position="1"/>
        <end position="15"/>
    </location>
</feature>
<evidence type="ECO:0000313" key="3">
    <source>
        <dbReference type="Proteomes" id="UP000619244"/>
    </source>
</evidence>
<proteinExistence type="predicted"/>
<evidence type="ECO:0000256" key="1">
    <source>
        <dbReference type="SAM" id="MobiDB-lite"/>
    </source>
</evidence>
<reference evidence="2" key="1">
    <citation type="journal article" date="2014" name="Int. J. Syst. Evol. Microbiol.">
        <title>Complete genome sequence of Corynebacterium casei LMG S-19264T (=DSM 44701T), isolated from a smear-ripened cheese.</title>
        <authorList>
            <consortium name="US DOE Joint Genome Institute (JGI-PGF)"/>
            <person name="Walter F."/>
            <person name="Albersmeier A."/>
            <person name="Kalinowski J."/>
            <person name="Ruckert C."/>
        </authorList>
    </citation>
    <scope>NUCLEOTIDE SEQUENCE</scope>
    <source>
        <strain evidence="2">JCM 4790</strain>
    </source>
</reference>
<evidence type="ECO:0008006" key="4">
    <source>
        <dbReference type="Google" id="ProtNLM"/>
    </source>
</evidence>
<accession>A0A918P0B2</accession>
<name>A0A918P0B2_9ACTN</name>